<dbReference type="Proteomes" id="UP000014009">
    <property type="component" value="Unassembled WGS sequence"/>
</dbReference>
<evidence type="ECO:0000256" key="1">
    <source>
        <dbReference type="SAM" id="SignalP"/>
    </source>
</evidence>
<evidence type="ECO:0000313" key="3">
    <source>
        <dbReference type="Proteomes" id="UP000014009"/>
    </source>
</evidence>
<gene>
    <name evidence="2" type="ORF">IGM_06699</name>
</gene>
<dbReference type="EMBL" id="AHEF01000107">
    <property type="protein sequence ID" value="EOP78055.1"/>
    <property type="molecule type" value="Genomic_DNA"/>
</dbReference>
<evidence type="ECO:0000313" key="2">
    <source>
        <dbReference type="EMBL" id="EOP78055.1"/>
    </source>
</evidence>
<organism evidence="2 3">
    <name type="scientific">Bacillus cereus HuB4-4</name>
    <dbReference type="NCBI Taxonomy" id="1053211"/>
    <lineage>
        <taxon>Bacteria</taxon>
        <taxon>Bacillati</taxon>
        <taxon>Bacillota</taxon>
        <taxon>Bacilli</taxon>
        <taxon>Bacillales</taxon>
        <taxon>Bacillaceae</taxon>
        <taxon>Bacillus</taxon>
        <taxon>Bacillus cereus group</taxon>
    </lineage>
</organism>
<comment type="caution">
    <text evidence="2">The sequence shown here is derived from an EMBL/GenBank/DDBJ whole genome shotgun (WGS) entry which is preliminary data.</text>
</comment>
<proteinExistence type="predicted"/>
<reference evidence="2 3" key="1">
    <citation type="submission" date="2012-12" db="EMBL/GenBank/DDBJ databases">
        <title>The Genome Sequence of Bacillus cereus HuB4-4.</title>
        <authorList>
            <consortium name="The Broad Institute Genome Sequencing Platform"/>
            <consortium name="The Broad Institute Genome Sequencing Center for Infectious Disease"/>
            <person name="Feldgarden M."/>
            <person name="Van der Auwera G.A."/>
            <person name="Mahillon J."/>
            <person name="Duprez V."/>
            <person name="Timmery S."/>
            <person name="Mattelet C."/>
            <person name="Dierick K."/>
            <person name="Sun M."/>
            <person name="Yu Z."/>
            <person name="Zhu L."/>
            <person name="Hu X."/>
            <person name="Shank E.B."/>
            <person name="Swiecicka I."/>
            <person name="Hansen B.M."/>
            <person name="Andrup L."/>
            <person name="Walker B."/>
            <person name="Young S.K."/>
            <person name="Zeng Q."/>
            <person name="Gargeya S."/>
            <person name="Fitzgerald M."/>
            <person name="Haas B."/>
            <person name="Abouelleil A."/>
            <person name="Alvarado L."/>
            <person name="Arachchi H.M."/>
            <person name="Berlin A.M."/>
            <person name="Chapman S.B."/>
            <person name="Dewar J."/>
            <person name="Goldberg J."/>
            <person name="Griggs A."/>
            <person name="Gujja S."/>
            <person name="Hansen M."/>
            <person name="Howarth C."/>
            <person name="Imamovic A."/>
            <person name="Larimer J."/>
            <person name="McCowan C."/>
            <person name="Murphy C."/>
            <person name="Neiman D."/>
            <person name="Pearson M."/>
            <person name="Priest M."/>
            <person name="Roberts A."/>
            <person name="Saif S."/>
            <person name="Shea T."/>
            <person name="Sisk P."/>
            <person name="Sykes S."/>
            <person name="Wortman J."/>
            <person name="Nusbaum C."/>
            <person name="Birren B."/>
        </authorList>
    </citation>
    <scope>NUCLEOTIDE SEQUENCE [LARGE SCALE GENOMIC DNA]</scope>
    <source>
        <strain evidence="2 3">HuB4-4</strain>
    </source>
</reference>
<evidence type="ECO:0008006" key="4">
    <source>
        <dbReference type="Google" id="ProtNLM"/>
    </source>
</evidence>
<feature type="signal peptide" evidence="1">
    <location>
        <begin position="1"/>
        <end position="22"/>
    </location>
</feature>
<dbReference type="AlphaFoldDB" id="A0A9W5QMP6"/>
<sequence length="192" mass="21039">MKITKKLLMLGLCGGIATGAFYSLGSDNAVQATEEKVETKMLTTDKDLYKSVSENIKLPKEVVFKEDISTTTYSSFAPTKGENKASDYTKTSLSTSNEGTKYYTHEYANNDHSQKITYNVIGTNTTVDTSGYETKTVYLADGTEATYASGDSAQLLAFNNKKDNLYYALIGEKTNGSFSPEELLEIANSIEK</sequence>
<dbReference type="RefSeq" id="WP_016099726.1">
    <property type="nucleotide sequence ID" value="NZ_KB976551.1"/>
</dbReference>
<keyword evidence="1" id="KW-0732">Signal</keyword>
<name>A0A9W5QMP6_BACCE</name>
<feature type="chain" id="PRO_5040841800" description="DUF4367 domain-containing protein" evidence="1">
    <location>
        <begin position="23"/>
        <end position="192"/>
    </location>
</feature>
<accession>A0A9W5QMP6</accession>
<protein>
    <recommendedName>
        <fullName evidence="4">DUF4367 domain-containing protein</fullName>
    </recommendedName>
</protein>